<dbReference type="PANTHER" id="PTHR31240:SF0">
    <property type="entry name" value="MATERNAL EFFECT EMBRYO ARREST 18"/>
    <property type="match status" value="1"/>
</dbReference>
<reference evidence="2" key="1">
    <citation type="journal article" date="2020" name="Stud. Mycol.">
        <title>101 Dothideomycetes genomes: a test case for predicting lifestyles and emergence of pathogens.</title>
        <authorList>
            <person name="Haridas S."/>
            <person name="Albert R."/>
            <person name="Binder M."/>
            <person name="Bloem J."/>
            <person name="Labutti K."/>
            <person name="Salamov A."/>
            <person name="Andreopoulos B."/>
            <person name="Baker S."/>
            <person name="Barry K."/>
            <person name="Bills G."/>
            <person name="Bluhm B."/>
            <person name="Cannon C."/>
            <person name="Castanera R."/>
            <person name="Culley D."/>
            <person name="Daum C."/>
            <person name="Ezra D."/>
            <person name="Gonzalez J."/>
            <person name="Henrissat B."/>
            <person name="Kuo A."/>
            <person name="Liang C."/>
            <person name="Lipzen A."/>
            <person name="Lutzoni F."/>
            <person name="Magnuson J."/>
            <person name="Mondo S."/>
            <person name="Nolan M."/>
            <person name="Ohm R."/>
            <person name="Pangilinan J."/>
            <person name="Park H.-J."/>
            <person name="Ramirez L."/>
            <person name="Alfaro M."/>
            <person name="Sun H."/>
            <person name="Tritt A."/>
            <person name="Yoshinaga Y."/>
            <person name="Zwiers L.-H."/>
            <person name="Turgeon B."/>
            <person name="Goodwin S."/>
            <person name="Spatafora J."/>
            <person name="Crous P."/>
            <person name="Grigoriev I."/>
        </authorList>
    </citation>
    <scope>NUCLEOTIDE SEQUENCE</scope>
    <source>
        <strain evidence="2">CBS 262.69</strain>
    </source>
</reference>
<dbReference type="Gene3D" id="3.40.50.10680">
    <property type="entry name" value="CofD-like domains"/>
    <property type="match status" value="1"/>
</dbReference>
<dbReference type="AlphaFoldDB" id="A0A6G1HSF5"/>
<evidence type="ECO:0000313" key="2">
    <source>
        <dbReference type="EMBL" id="KAF2398841.1"/>
    </source>
</evidence>
<evidence type="ECO:0000256" key="1">
    <source>
        <dbReference type="SAM" id="MobiDB-lite"/>
    </source>
</evidence>
<evidence type="ECO:0000313" key="3">
    <source>
        <dbReference type="Proteomes" id="UP000799640"/>
    </source>
</evidence>
<sequence>MTTPPSLQRPRGIVVFSGGSAANSLVDVFCNVAEEQQCTLSYVMPISDNGGSSSELIRVFGGPGIGDIRSRLVRLIPSSPDPEPTAIKALFNYRLPPHSASARSEWLDIVEARHALWTHISPEKLELIRSFLNLLNLEIVKRARPTSVFDFAGASIGNLFLTGARLFLGSLASAIYLFTSITRTPEGISVLPALNTNFTHHIAAGLVDDSPPIIGQNAISHPSAPTSLPSLADVDATEDANPPGSHPHLRRSALAFSKADQDALTARIQRVWYINPYGAEIRLSASPAVVSALGQARAVIYSIGSLYTSLAPTLILRHVGEALATGPARYKILLLNATIDRETGPPGDPMGAVEFVEAVVRAAAYSRGLETEVPRSEWAAYVTHVVYLDGEGAPVVDRAELAKWGVEAVRCYGRNEGGMLRFDGRGLEQVLTAIMGKGEGGSGRMARRFTLGQ</sequence>
<dbReference type="Proteomes" id="UP000799640">
    <property type="component" value="Unassembled WGS sequence"/>
</dbReference>
<proteinExistence type="predicted"/>
<accession>A0A6G1HSF5</accession>
<gene>
    <name evidence="2" type="ORF">EJ06DRAFT_531917</name>
</gene>
<dbReference type="Pfam" id="PF01933">
    <property type="entry name" value="CofD"/>
    <property type="match status" value="1"/>
</dbReference>
<feature type="region of interest" description="Disordered" evidence="1">
    <location>
        <begin position="230"/>
        <end position="249"/>
    </location>
</feature>
<dbReference type="InterPro" id="IPR038136">
    <property type="entry name" value="CofD-like_dom_sf"/>
</dbReference>
<dbReference type="SUPFAM" id="SSF142338">
    <property type="entry name" value="CofD-like"/>
    <property type="match status" value="1"/>
</dbReference>
<protein>
    <submittedName>
        <fullName evidence="2">UPF0052-domain-containing protein</fullName>
    </submittedName>
</protein>
<dbReference type="GO" id="GO:0043743">
    <property type="term" value="F:LPPG:FO 2-phospho-L-lactate transferase activity"/>
    <property type="evidence" value="ECO:0007669"/>
    <property type="project" value="InterPro"/>
</dbReference>
<keyword evidence="3" id="KW-1185">Reference proteome</keyword>
<dbReference type="InterPro" id="IPR002882">
    <property type="entry name" value="CofD"/>
</dbReference>
<dbReference type="PANTHER" id="PTHR31240">
    <property type="entry name" value="MATERNAL EFFECT EMBRYO ARREST 18"/>
    <property type="match status" value="1"/>
</dbReference>
<dbReference type="OrthoDB" id="10267139at2759"/>
<name>A0A6G1HSF5_9PEZI</name>
<dbReference type="EMBL" id="ML996699">
    <property type="protein sequence ID" value="KAF2398841.1"/>
    <property type="molecule type" value="Genomic_DNA"/>
</dbReference>
<organism evidence="2 3">
    <name type="scientific">Trichodelitschia bisporula</name>
    <dbReference type="NCBI Taxonomy" id="703511"/>
    <lineage>
        <taxon>Eukaryota</taxon>
        <taxon>Fungi</taxon>
        <taxon>Dikarya</taxon>
        <taxon>Ascomycota</taxon>
        <taxon>Pezizomycotina</taxon>
        <taxon>Dothideomycetes</taxon>
        <taxon>Dothideomycetes incertae sedis</taxon>
        <taxon>Phaeotrichales</taxon>
        <taxon>Phaeotrichaceae</taxon>
        <taxon>Trichodelitschia</taxon>
    </lineage>
</organism>